<sequence>MARVGDGKHFQKFQDCLLPTGMHGTGCCSDLLSNLVFFFCCCCWLCSRISRSSNCEGHFRFLMQPDPMEQTVFPAGDIKFQTIKFQSDQVSYRCVQVFFEDHMNENILLSL</sequence>
<proteinExistence type="predicted"/>
<dbReference type="EMBL" id="BMAW01007242">
    <property type="protein sequence ID" value="GFT02952.1"/>
    <property type="molecule type" value="Genomic_DNA"/>
</dbReference>
<comment type="caution">
    <text evidence="1">The sequence shown here is derived from an EMBL/GenBank/DDBJ whole genome shotgun (WGS) entry which is preliminary data.</text>
</comment>
<accession>A0A8X6NAK1</accession>
<keyword evidence="2" id="KW-1185">Reference proteome</keyword>
<organism evidence="1 2">
    <name type="scientific">Nephila pilipes</name>
    <name type="common">Giant wood spider</name>
    <name type="synonym">Nephila maculata</name>
    <dbReference type="NCBI Taxonomy" id="299642"/>
    <lineage>
        <taxon>Eukaryota</taxon>
        <taxon>Metazoa</taxon>
        <taxon>Ecdysozoa</taxon>
        <taxon>Arthropoda</taxon>
        <taxon>Chelicerata</taxon>
        <taxon>Arachnida</taxon>
        <taxon>Araneae</taxon>
        <taxon>Araneomorphae</taxon>
        <taxon>Entelegynae</taxon>
        <taxon>Araneoidea</taxon>
        <taxon>Nephilidae</taxon>
        <taxon>Nephila</taxon>
    </lineage>
</organism>
<dbReference type="Proteomes" id="UP000887013">
    <property type="component" value="Unassembled WGS sequence"/>
</dbReference>
<reference evidence="1" key="1">
    <citation type="submission" date="2020-08" db="EMBL/GenBank/DDBJ databases">
        <title>Multicomponent nature underlies the extraordinary mechanical properties of spider dragline silk.</title>
        <authorList>
            <person name="Kono N."/>
            <person name="Nakamura H."/>
            <person name="Mori M."/>
            <person name="Yoshida Y."/>
            <person name="Ohtoshi R."/>
            <person name="Malay A.D."/>
            <person name="Moran D.A.P."/>
            <person name="Tomita M."/>
            <person name="Numata K."/>
            <person name="Arakawa K."/>
        </authorList>
    </citation>
    <scope>NUCLEOTIDE SEQUENCE</scope>
</reference>
<gene>
    <name evidence="1" type="ORF">NPIL_170711</name>
</gene>
<name>A0A8X6NAK1_NEPPI</name>
<protein>
    <submittedName>
        <fullName evidence="1">Uncharacterized protein</fullName>
    </submittedName>
</protein>
<dbReference type="AlphaFoldDB" id="A0A8X6NAK1"/>
<evidence type="ECO:0000313" key="2">
    <source>
        <dbReference type="Proteomes" id="UP000887013"/>
    </source>
</evidence>
<evidence type="ECO:0000313" key="1">
    <source>
        <dbReference type="EMBL" id="GFT02952.1"/>
    </source>
</evidence>